<feature type="transmembrane region" description="Helical" evidence="6">
    <location>
        <begin position="50"/>
        <end position="69"/>
    </location>
</feature>
<sequence>MNIFMKLILLGVAASVQGFAMAIFLFPHYIPSGGAASVSVLMNYLFKIPFSITLLILNASLLIAAVKWLGKSNALWTIYCVIVTSAIIDILSPFLVEPVSNVFVDLVIGAIIFGVGVGILFRLGASSGGMDILALIISKTRGVPPGRALFFINASVLLLTALLVDWKIIIFAIACQFISTRVLDVIYKLPIPTVITKMYKQIT</sequence>
<comment type="caution">
    <text evidence="7">The sequence shown here is derived from an EMBL/GenBank/DDBJ whole genome shotgun (WGS) entry which is preliminary data.</text>
</comment>
<reference evidence="7 8" key="1">
    <citation type="submission" date="2024-08" db="EMBL/GenBank/DDBJ databases">
        <title>Two novel Cytobacillus novel species.</title>
        <authorList>
            <person name="Liu G."/>
        </authorList>
    </citation>
    <scope>NUCLEOTIDE SEQUENCE [LARGE SCALE GENOMIC DNA]</scope>
    <source>
        <strain evidence="7 8">FJAT-54145</strain>
    </source>
</reference>
<evidence type="ECO:0000256" key="4">
    <source>
        <dbReference type="ARBA" id="ARBA00022989"/>
    </source>
</evidence>
<keyword evidence="5 6" id="KW-0472">Membrane</keyword>
<evidence type="ECO:0000313" key="7">
    <source>
        <dbReference type="EMBL" id="MFE8704162.1"/>
    </source>
</evidence>
<dbReference type="PANTHER" id="PTHR33545">
    <property type="entry name" value="UPF0750 MEMBRANE PROTEIN YITT-RELATED"/>
    <property type="match status" value="1"/>
</dbReference>
<feature type="transmembrane region" description="Helical" evidence="6">
    <location>
        <begin position="7"/>
        <end position="30"/>
    </location>
</feature>
<accession>A0ABW6KN52</accession>
<dbReference type="InterPro" id="IPR051461">
    <property type="entry name" value="UPF0750_membrane"/>
</dbReference>
<keyword evidence="3 6" id="KW-0812">Transmembrane</keyword>
<protein>
    <submittedName>
        <fullName evidence="7">YitT family protein</fullName>
    </submittedName>
</protein>
<evidence type="ECO:0000256" key="5">
    <source>
        <dbReference type="ARBA" id="ARBA00023136"/>
    </source>
</evidence>
<evidence type="ECO:0000256" key="2">
    <source>
        <dbReference type="ARBA" id="ARBA00022475"/>
    </source>
</evidence>
<evidence type="ECO:0000256" key="3">
    <source>
        <dbReference type="ARBA" id="ARBA00022692"/>
    </source>
</evidence>
<dbReference type="PANTHER" id="PTHR33545:SF9">
    <property type="entry name" value="UPF0750 MEMBRANE PROTEIN YITE"/>
    <property type="match status" value="1"/>
</dbReference>
<comment type="subcellular location">
    <subcellularLocation>
        <location evidence="1">Cell membrane</location>
        <topology evidence="1">Multi-pass membrane protein</topology>
    </subcellularLocation>
</comment>
<dbReference type="RefSeq" id="WP_389365299.1">
    <property type="nucleotide sequence ID" value="NZ_JBIACK010000026.1"/>
</dbReference>
<evidence type="ECO:0000313" key="8">
    <source>
        <dbReference type="Proteomes" id="UP001601059"/>
    </source>
</evidence>
<gene>
    <name evidence="7" type="ORF">ACFYKX_26705</name>
</gene>
<feature type="transmembrane region" description="Helical" evidence="6">
    <location>
        <begin position="169"/>
        <end position="187"/>
    </location>
</feature>
<keyword evidence="2" id="KW-1003">Cell membrane</keyword>
<organism evidence="7 8">
    <name type="scientific">Cytobacillus spartinae</name>
    <dbReference type="NCBI Taxonomy" id="3299023"/>
    <lineage>
        <taxon>Bacteria</taxon>
        <taxon>Bacillati</taxon>
        <taxon>Bacillota</taxon>
        <taxon>Bacilli</taxon>
        <taxon>Bacillales</taxon>
        <taxon>Bacillaceae</taxon>
        <taxon>Cytobacillus</taxon>
    </lineage>
</organism>
<name>A0ABW6KN52_9BACI</name>
<keyword evidence="8" id="KW-1185">Reference proteome</keyword>
<feature type="transmembrane region" description="Helical" evidence="6">
    <location>
        <begin position="102"/>
        <end position="125"/>
    </location>
</feature>
<dbReference type="EMBL" id="JBIACK010000026">
    <property type="protein sequence ID" value="MFE8704162.1"/>
    <property type="molecule type" value="Genomic_DNA"/>
</dbReference>
<feature type="transmembrane region" description="Helical" evidence="6">
    <location>
        <begin position="146"/>
        <end position="163"/>
    </location>
</feature>
<proteinExistence type="predicted"/>
<feature type="transmembrane region" description="Helical" evidence="6">
    <location>
        <begin position="76"/>
        <end position="96"/>
    </location>
</feature>
<dbReference type="InterPro" id="IPR003740">
    <property type="entry name" value="YitT"/>
</dbReference>
<keyword evidence="4 6" id="KW-1133">Transmembrane helix</keyword>
<dbReference type="Proteomes" id="UP001601059">
    <property type="component" value="Unassembled WGS sequence"/>
</dbReference>
<evidence type="ECO:0000256" key="6">
    <source>
        <dbReference type="SAM" id="Phobius"/>
    </source>
</evidence>
<evidence type="ECO:0000256" key="1">
    <source>
        <dbReference type="ARBA" id="ARBA00004651"/>
    </source>
</evidence>
<dbReference type="Pfam" id="PF02588">
    <property type="entry name" value="YitT_membrane"/>
    <property type="match status" value="1"/>
</dbReference>